<evidence type="ECO:0000313" key="1">
    <source>
        <dbReference type="EMBL" id="MBT1689211.1"/>
    </source>
</evidence>
<protein>
    <submittedName>
        <fullName evidence="1">DUF4917 family protein</fullName>
    </submittedName>
</protein>
<name>A0AAP2GJA8_9BACT</name>
<dbReference type="InterPro" id="IPR032581">
    <property type="entry name" value="DUF4917"/>
</dbReference>
<sequence>MAILTYPQVLDEIEKSGPRTDTNLLVGNGFSRAFADAIFDYRSLYQKAREKGLTREAIAVFEKLGETNFERVLKAYDECLWIAENYNQKLDETIPADRDAIRKILVGVISENHPENQDFMDDATTKNAHAFMEGFTNLFTTNYDLILYWLIMSGDEKWDDGFRRVEGDLCFTGFQGPSRIYFLHGALHIVRQGKSLIKLSWNGKKGKLKQLIKASIEKGQYPIFVAEGDSSKKKYQIDSNRYLRKCLQALQNTEGVLVIFGLSLDPAFDKHIIDAIHAAKGLTRIYFGVYGDDHEMNNAEFLKYARSIGLFPKLTFFQSKSVTL</sequence>
<organism evidence="1 2">
    <name type="scientific">Dawidia soli</name>
    <dbReference type="NCBI Taxonomy" id="2782352"/>
    <lineage>
        <taxon>Bacteria</taxon>
        <taxon>Pseudomonadati</taxon>
        <taxon>Bacteroidota</taxon>
        <taxon>Cytophagia</taxon>
        <taxon>Cytophagales</taxon>
        <taxon>Chryseotaleaceae</taxon>
        <taxon>Dawidia</taxon>
    </lineage>
</organism>
<dbReference type="Proteomes" id="UP001319180">
    <property type="component" value="Unassembled WGS sequence"/>
</dbReference>
<reference evidence="1 2" key="1">
    <citation type="submission" date="2021-05" db="EMBL/GenBank/DDBJ databases">
        <title>A Polyphasic approach of four new species of the genus Ohtaekwangia: Ohtaekwangia histidinii sp. nov., Ohtaekwangia cretensis sp. nov., Ohtaekwangia indiensis sp. nov., Ohtaekwangia reichenbachii sp. nov. from diverse environment.</title>
        <authorList>
            <person name="Octaviana S."/>
        </authorList>
    </citation>
    <scope>NUCLEOTIDE SEQUENCE [LARGE SCALE GENOMIC DNA]</scope>
    <source>
        <strain evidence="1 2">PWU37</strain>
    </source>
</reference>
<proteinExistence type="predicted"/>
<dbReference type="AlphaFoldDB" id="A0AAP2GJA8"/>
<dbReference type="EMBL" id="JAHESC010000037">
    <property type="protein sequence ID" value="MBT1689211.1"/>
    <property type="molecule type" value="Genomic_DNA"/>
</dbReference>
<dbReference type="RefSeq" id="WP_254092434.1">
    <property type="nucleotide sequence ID" value="NZ_JAHESC010000037.1"/>
</dbReference>
<evidence type="ECO:0000313" key="2">
    <source>
        <dbReference type="Proteomes" id="UP001319180"/>
    </source>
</evidence>
<comment type="caution">
    <text evidence="1">The sequence shown here is derived from an EMBL/GenBank/DDBJ whole genome shotgun (WGS) entry which is preliminary data.</text>
</comment>
<gene>
    <name evidence="1" type="ORF">KK078_21780</name>
</gene>
<accession>A0AAP2GJA8</accession>
<keyword evidence="2" id="KW-1185">Reference proteome</keyword>
<dbReference type="Pfam" id="PF16263">
    <property type="entry name" value="DUF4917"/>
    <property type="match status" value="1"/>
</dbReference>